<dbReference type="STRING" id="44933.SAMN05660971_02487"/>
<evidence type="ECO:0000313" key="2">
    <source>
        <dbReference type="EMBL" id="GEN24858.1"/>
    </source>
</evidence>
<dbReference type="InterPro" id="IPR029063">
    <property type="entry name" value="SAM-dependent_MTases_sf"/>
</dbReference>
<comment type="catalytic activity">
    <reaction evidence="1">
        <text>guanosine(1516) in 16S rRNA + S-adenosyl-L-methionine = N(2)-methylguanosine(1516) in 16S rRNA + S-adenosyl-L-homocysteine + H(+)</text>
        <dbReference type="Rhea" id="RHEA:43220"/>
        <dbReference type="Rhea" id="RHEA-COMP:10412"/>
        <dbReference type="Rhea" id="RHEA-COMP:10413"/>
        <dbReference type="ChEBI" id="CHEBI:15378"/>
        <dbReference type="ChEBI" id="CHEBI:57856"/>
        <dbReference type="ChEBI" id="CHEBI:59789"/>
        <dbReference type="ChEBI" id="CHEBI:74269"/>
        <dbReference type="ChEBI" id="CHEBI:74481"/>
        <dbReference type="EC" id="2.1.1.242"/>
    </reaction>
</comment>
<dbReference type="PANTHER" id="PTHR36112">
    <property type="entry name" value="RIBOSOMAL RNA SMALL SUBUNIT METHYLTRANSFERASE J"/>
    <property type="match status" value="1"/>
</dbReference>
<feature type="binding site" evidence="1">
    <location>
        <position position="174"/>
    </location>
    <ligand>
        <name>S-adenosyl-L-methionine</name>
        <dbReference type="ChEBI" id="CHEBI:59789"/>
    </ligand>
</feature>
<proteinExistence type="inferred from homology"/>
<dbReference type="GO" id="GO:0005737">
    <property type="term" value="C:cytoplasm"/>
    <property type="evidence" value="ECO:0007669"/>
    <property type="project" value="UniProtKB-SubCell"/>
</dbReference>
<feature type="binding site" evidence="1">
    <location>
        <begin position="101"/>
        <end position="102"/>
    </location>
    <ligand>
        <name>S-adenosyl-L-methionine</name>
        <dbReference type="ChEBI" id="CHEBI:59789"/>
    </ligand>
</feature>
<accession>A0A1M7H4N9</accession>
<organism evidence="3 4">
    <name type="scientific">Halomonas cupida</name>
    <dbReference type="NCBI Taxonomy" id="44933"/>
    <lineage>
        <taxon>Bacteria</taxon>
        <taxon>Pseudomonadati</taxon>
        <taxon>Pseudomonadota</taxon>
        <taxon>Gammaproteobacteria</taxon>
        <taxon>Oceanospirillales</taxon>
        <taxon>Halomonadaceae</taxon>
        <taxon>Halomonas</taxon>
    </lineage>
</organism>
<comment type="similarity">
    <text evidence="1">Belongs to the methyltransferase superfamily. RsmJ family.</text>
</comment>
<keyword evidence="1" id="KW-0698">rRNA processing</keyword>
<evidence type="ECO:0000313" key="3">
    <source>
        <dbReference type="EMBL" id="SHM23572.1"/>
    </source>
</evidence>
<keyword evidence="1 3" id="KW-0489">Methyltransferase</keyword>
<keyword evidence="1" id="KW-0963">Cytoplasm</keyword>
<dbReference type="SUPFAM" id="SSF53335">
    <property type="entry name" value="S-adenosyl-L-methionine-dependent methyltransferases"/>
    <property type="match status" value="1"/>
</dbReference>
<dbReference type="HAMAP" id="MF_01523">
    <property type="entry name" value="16SrRNA_methyltr_J"/>
    <property type="match status" value="1"/>
</dbReference>
<reference evidence="3 4" key="1">
    <citation type="submission" date="2016-11" db="EMBL/GenBank/DDBJ databases">
        <authorList>
            <person name="Jaros S."/>
            <person name="Januszkiewicz K."/>
            <person name="Wedrychowicz H."/>
        </authorList>
    </citation>
    <scope>NUCLEOTIDE SEQUENCE [LARGE SCALE GENOMIC DNA]</scope>
    <source>
        <strain evidence="3 4">DSM 4740</strain>
    </source>
</reference>
<comment type="caution">
    <text evidence="1">Lacks conserved residue(s) required for the propagation of feature annotation.</text>
</comment>
<dbReference type="Proteomes" id="UP000184123">
    <property type="component" value="Unassembled WGS sequence"/>
</dbReference>
<name>A0A1M7H4N9_9GAMM</name>
<evidence type="ECO:0000313" key="4">
    <source>
        <dbReference type="Proteomes" id="UP000184123"/>
    </source>
</evidence>
<evidence type="ECO:0000313" key="5">
    <source>
        <dbReference type="Proteomes" id="UP000321726"/>
    </source>
</evidence>
<keyword evidence="1 3" id="KW-0808">Transferase</keyword>
<feature type="binding site" evidence="1">
    <location>
        <begin position="117"/>
        <end position="118"/>
    </location>
    <ligand>
        <name>S-adenosyl-L-methionine</name>
        <dbReference type="ChEBI" id="CHEBI:59789"/>
    </ligand>
</feature>
<dbReference type="Proteomes" id="UP000321726">
    <property type="component" value="Unassembled WGS sequence"/>
</dbReference>
<keyword evidence="5" id="KW-1185">Reference proteome</keyword>
<dbReference type="AlphaFoldDB" id="A0A1M7H4N9"/>
<dbReference type="Pfam" id="PF04445">
    <property type="entry name" value="SAM_MT"/>
    <property type="match status" value="1"/>
</dbReference>
<dbReference type="InterPro" id="IPR007536">
    <property type="entry name" value="16SrRNA_methylTrfase_J"/>
</dbReference>
<dbReference type="PANTHER" id="PTHR36112:SF1">
    <property type="entry name" value="RIBOSOMAL RNA SMALL SUBUNIT METHYLTRANSFERASE J"/>
    <property type="match status" value="1"/>
</dbReference>
<gene>
    <name evidence="1 2" type="primary">rsmJ</name>
    <name evidence="2" type="ORF">HCU01_28070</name>
    <name evidence="3" type="ORF">SAMN05660971_02487</name>
</gene>
<comment type="subcellular location">
    <subcellularLocation>
        <location evidence="1">Cytoplasm</location>
    </subcellularLocation>
</comment>
<dbReference type="GO" id="GO:0008990">
    <property type="term" value="F:rRNA (guanine-N2-)-methyltransferase activity"/>
    <property type="evidence" value="ECO:0007669"/>
    <property type="project" value="UniProtKB-UniRule"/>
</dbReference>
<protein>
    <recommendedName>
        <fullName evidence="1">Ribosomal RNA small subunit methyltransferase J</fullName>
        <ecNumber evidence="1">2.1.1.242</ecNumber>
    </recommendedName>
    <alternativeName>
        <fullName evidence="1">16S rRNA m2G1516 methyltransferase</fullName>
    </alternativeName>
    <alternativeName>
        <fullName evidence="1">rRNA (guanine-N(2)-)-methyltransferase</fullName>
    </alternativeName>
</protein>
<dbReference type="EMBL" id="FRCA01000006">
    <property type="protein sequence ID" value="SHM23572.1"/>
    <property type="molecule type" value="Genomic_DNA"/>
</dbReference>
<dbReference type="Gene3D" id="3.40.50.150">
    <property type="entry name" value="Vaccinia Virus protein VP39"/>
    <property type="match status" value="1"/>
</dbReference>
<sequence>MSVVVDEGLEALARRFAMDKDFAVAGPAGAQLRLYRDDQGCLVLGGDVETFGKPLLVDFVGGRVGHRRRFGGGRGQLVARACGLAKGVTPSIVDATAGLGRDSFVLASLGAEVLLIERVAPIAALLEDGLLRAQGDDEIAVIIERMRLRHGDSSRELEAIVVDSGHDPQVIHLDPMFPHREKSALVKKEMRLFRELAGDDDDAPRLLEAALDVATHRVVVKRPRKAPPIAGPEPRHRLEEKTSRYDIYVHRSLTAGS</sequence>
<evidence type="ECO:0000256" key="1">
    <source>
        <dbReference type="HAMAP-Rule" id="MF_01523"/>
    </source>
</evidence>
<keyword evidence="1" id="KW-0949">S-adenosyl-L-methionine</keyword>
<reference evidence="2 5" key="2">
    <citation type="submission" date="2019-07" db="EMBL/GenBank/DDBJ databases">
        <title>Whole genome shotgun sequence of Halomonas cupida NBRC 102219.</title>
        <authorList>
            <person name="Hosoyama A."/>
            <person name="Uohara A."/>
            <person name="Ohji S."/>
            <person name="Ichikawa N."/>
        </authorList>
    </citation>
    <scope>NUCLEOTIDE SEQUENCE [LARGE SCALE GENOMIC DNA]</scope>
    <source>
        <strain evidence="2 5">NBRC 102219</strain>
    </source>
</reference>
<comment type="function">
    <text evidence="1">Specifically methylates the guanosine in position 1516 of 16S rRNA.</text>
</comment>
<dbReference type="EMBL" id="BJXU01000114">
    <property type="protein sequence ID" value="GEN24858.1"/>
    <property type="molecule type" value="Genomic_DNA"/>
</dbReference>
<dbReference type="EC" id="2.1.1.242" evidence="1"/>